<gene>
    <name evidence="1" type="ORF">LCGC14_2406290</name>
</gene>
<dbReference type="EMBL" id="LAZR01036250">
    <property type="protein sequence ID" value="KKL25342.1"/>
    <property type="molecule type" value="Genomic_DNA"/>
</dbReference>
<proteinExistence type="predicted"/>
<name>A0A0F9CFX3_9ZZZZ</name>
<reference evidence="1" key="1">
    <citation type="journal article" date="2015" name="Nature">
        <title>Complex archaea that bridge the gap between prokaryotes and eukaryotes.</title>
        <authorList>
            <person name="Spang A."/>
            <person name="Saw J.H."/>
            <person name="Jorgensen S.L."/>
            <person name="Zaremba-Niedzwiedzka K."/>
            <person name="Martijn J."/>
            <person name="Lind A.E."/>
            <person name="van Eijk R."/>
            <person name="Schleper C."/>
            <person name="Guy L."/>
            <person name="Ettema T.J."/>
        </authorList>
    </citation>
    <scope>NUCLEOTIDE SEQUENCE</scope>
</reference>
<accession>A0A0F9CFX3</accession>
<comment type="caution">
    <text evidence="1">The sequence shown here is derived from an EMBL/GenBank/DDBJ whole genome shotgun (WGS) entry which is preliminary data.</text>
</comment>
<sequence>MKMWQQGDVIGIAVSAIPDGAKRVAPSSRGLVLAEGEVTGHFHGIAAVPEVDLFEDTDGTLYLSVRKDAATLRHQEHKEIEIPAGQYKIGRVVEIDPFENEIRQVAD</sequence>
<evidence type="ECO:0000313" key="1">
    <source>
        <dbReference type="EMBL" id="KKL25342.1"/>
    </source>
</evidence>
<dbReference type="AlphaFoldDB" id="A0A0F9CFX3"/>
<organism evidence="1">
    <name type="scientific">marine sediment metagenome</name>
    <dbReference type="NCBI Taxonomy" id="412755"/>
    <lineage>
        <taxon>unclassified sequences</taxon>
        <taxon>metagenomes</taxon>
        <taxon>ecological metagenomes</taxon>
    </lineage>
</organism>
<protein>
    <submittedName>
        <fullName evidence="1">Uncharacterized protein</fullName>
    </submittedName>
</protein>